<protein>
    <submittedName>
        <fullName evidence="1">Uncharacterized protein</fullName>
    </submittedName>
</protein>
<dbReference type="Proteomes" id="UP000000268">
    <property type="component" value="Plasmid pREB2"/>
</dbReference>
<evidence type="ECO:0000313" key="2">
    <source>
        <dbReference type="Proteomes" id="UP000000268"/>
    </source>
</evidence>
<dbReference type="HOGENOM" id="CLU_3113334_0_0_3"/>
<keyword evidence="2" id="KW-1185">Reference proteome</keyword>
<keyword evidence="1" id="KW-0614">Plasmid</keyword>
<sequence>MFISTSFYDIICCLLGKFFCYYWNAPMQNIFKKIEYRKIIFPDMSFKQNY</sequence>
<dbReference type="AlphaFoldDB" id="A8ZLB8"/>
<reference evidence="1 2" key="1">
    <citation type="journal article" date="2008" name="Proc. Natl. Acad. Sci. U.S.A.">
        <title>Niche adaptation and genome expansion in the chlorophyll d-producing cyanobacterium Acaryochloris marina.</title>
        <authorList>
            <person name="Swingley W.D."/>
            <person name="Chen M."/>
            <person name="Cheung P.C."/>
            <person name="Conrad A.L."/>
            <person name="Dejesa L.C."/>
            <person name="Hao J."/>
            <person name="Honchak B.M."/>
            <person name="Karbach L.E."/>
            <person name="Kurdoglu A."/>
            <person name="Lahiri S."/>
            <person name="Mastrian S.D."/>
            <person name="Miyashita H."/>
            <person name="Page L."/>
            <person name="Ramakrishna P."/>
            <person name="Satoh S."/>
            <person name="Sattley W.M."/>
            <person name="Shimada Y."/>
            <person name="Taylor H.L."/>
            <person name="Tomo T."/>
            <person name="Tsuchiya T."/>
            <person name="Wang Z.T."/>
            <person name="Raymond J."/>
            <person name="Mimuro M."/>
            <person name="Blankenship R.E."/>
            <person name="Touchman J.W."/>
        </authorList>
    </citation>
    <scope>NUCLEOTIDE SEQUENCE [LARGE SCALE GENOMIC DNA]</scope>
    <source>
        <strain evidence="2">MBIC 11017</strain>
        <plasmid evidence="2">Plasmid pREB2</plasmid>
    </source>
</reference>
<evidence type="ECO:0000313" key="1">
    <source>
        <dbReference type="EMBL" id="ABW31945.1"/>
    </source>
</evidence>
<accession>A8ZLB8</accession>
<gene>
    <name evidence="1" type="ordered locus">AM1_B0225</name>
</gene>
<geneLocation type="plasmid" evidence="1 2">
    <name>pREB2</name>
</geneLocation>
<proteinExistence type="predicted"/>
<dbReference type="KEGG" id="amr:AM1_B0225"/>
<organism evidence="1 2">
    <name type="scientific">Acaryochloris marina (strain MBIC 11017)</name>
    <dbReference type="NCBI Taxonomy" id="329726"/>
    <lineage>
        <taxon>Bacteria</taxon>
        <taxon>Bacillati</taxon>
        <taxon>Cyanobacteriota</taxon>
        <taxon>Cyanophyceae</taxon>
        <taxon>Acaryochloridales</taxon>
        <taxon>Acaryochloridaceae</taxon>
        <taxon>Acaryochloris</taxon>
    </lineage>
</organism>
<dbReference type="EMBL" id="CP000839">
    <property type="protein sequence ID" value="ABW31945.1"/>
    <property type="molecule type" value="Genomic_DNA"/>
</dbReference>
<name>A8ZLB8_ACAM1</name>